<dbReference type="InterPro" id="IPR046675">
    <property type="entry name" value="DUF6545"/>
</dbReference>
<gene>
    <name evidence="4" type="ORF">Pro02_64290</name>
</gene>
<dbReference type="RefSeq" id="WP_189243716.1">
    <property type="nucleotide sequence ID" value="NZ_BMQP01000047.1"/>
</dbReference>
<feature type="transmembrane region" description="Helical" evidence="1">
    <location>
        <begin position="516"/>
        <end position="537"/>
    </location>
</feature>
<comment type="caution">
    <text evidence="4">The sequence shown here is derived from an EMBL/GenBank/DDBJ whole genome shotgun (WGS) entry which is preliminary data.</text>
</comment>
<dbReference type="InterPro" id="IPR050039">
    <property type="entry name" value="MAB_1171c-like"/>
</dbReference>
<organism evidence="4 5">
    <name type="scientific">Planobispora rosea</name>
    <dbReference type="NCBI Taxonomy" id="35762"/>
    <lineage>
        <taxon>Bacteria</taxon>
        <taxon>Bacillati</taxon>
        <taxon>Actinomycetota</taxon>
        <taxon>Actinomycetes</taxon>
        <taxon>Streptosporangiales</taxon>
        <taxon>Streptosporangiaceae</taxon>
        <taxon>Planobispora</taxon>
    </lineage>
</organism>
<dbReference type="Pfam" id="PF20182">
    <property type="entry name" value="DUF6545"/>
    <property type="match status" value="1"/>
</dbReference>
<feature type="domain" description="DUF6545" evidence="3">
    <location>
        <begin position="233"/>
        <end position="348"/>
    </location>
</feature>
<feature type="transmembrane region" description="Helical" evidence="1">
    <location>
        <begin position="207"/>
        <end position="230"/>
    </location>
</feature>
<evidence type="ECO:0000313" key="4">
    <source>
        <dbReference type="EMBL" id="GIH88021.1"/>
    </source>
</evidence>
<dbReference type="Pfam" id="PF01569">
    <property type="entry name" value="PAP2"/>
    <property type="match status" value="1"/>
</dbReference>
<keyword evidence="1" id="KW-1133">Transmembrane helix</keyword>
<dbReference type="InterPro" id="IPR000326">
    <property type="entry name" value="PAP2/HPO"/>
</dbReference>
<accession>A0A8J3WHN5</accession>
<feature type="transmembrane region" description="Helical" evidence="1">
    <location>
        <begin position="98"/>
        <end position="116"/>
    </location>
</feature>
<feature type="transmembrane region" description="Helical" evidence="1">
    <location>
        <begin position="29"/>
        <end position="47"/>
    </location>
</feature>
<feature type="transmembrane region" description="Helical" evidence="1">
    <location>
        <begin position="6"/>
        <end position="22"/>
    </location>
</feature>
<proteinExistence type="predicted"/>
<dbReference type="NCBIfam" id="NF042915">
    <property type="entry name" value="MAB_1171c_fam"/>
    <property type="match status" value="1"/>
</dbReference>
<feature type="transmembrane region" description="Helical" evidence="1">
    <location>
        <begin position="136"/>
        <end position="155"/>
    </location>
</feature>
<evidence type="ECO:0000259" key="3">
    <source>
        <dbReference type="Pfam" id="PF20182"/>
    </source>
</evidence>
<feature type="transmembrane region" description="Helical" evidence="1">
    <location>
        <begin position="480"/>
        <end position="510"/>
    </location>
</feature>
<reference evidence="4" key="1">
    <citation type="submission" date="2021-01" db="EMBL/GenBank/DDBJ databases">
        <title>Whole genome shotgun sequence of Planobispora rosea NBRC 15558.</title>
        <authorList>
            <person name="Komaki H."/>
            <person name="Tamura T."/>
        </authorList>
    </citation>
    <scope>NUCLEOTIDE SEQUENCE</scope>
    <source>
        <strain evidence="4">NBRC 15558</strain>
    </source>
</reference>
<dbReference type="Proteomes" id="UP000655044">
    <property type="component" value="Unassembled WGS sequence"/>
</dbReference>
<protein>
    <submittedName>
        <fullName evidence="4">Uncharacterized protein</fullName>
    </submittedName>
</protein>
<keyword evidence="1" id="KW-0472">Membrane</keyword>
<keyword evidence="5" id="KW-1185">Reference proteome</keyword>
<feature type="transmembrane region" description="Helical" evidence="1">
    <location>
        <begin position="424"/>
        <end position="443"/>
    </location>
</feature>
<feature type="transmembrane region" description="Helical" evidence="1">
    <location>
        <begin position="369"/>
        <end position="388"/>
    </location>
</feature>
<feature type="transmembrane region" description="Helical" evidence="1">
    <location>
        <begin position="449"/>
        <end position="468"/>
    </location>
</feature>
<keyword evidence="1" id="KW-0812">Transmembrane</keyword>
<name>A0A8J3WHN5_PLARO</name>
<evidence type="ECO:0000259" key="2">
    <source>
        <dbReference type="Pfam" id="PF01569"/>
    </source>
</evidence>
<dbReference type="AlphaFoldDB" id="A0A8J3WHN5"/>
<dbReference type="EMBL" id="BOOI01000071">
    <property type="protein sequence ID" value="GIH88021.1"/>
    <property type="molecule type" value="Genomic_DNA"/>
</dbReference>
<feature type="domain" description="Phosphatidic acid phosphatase type 2/haloperoxidase" evidence="2">
    <location>
        <begin position="474"/>
        <end position="536"/>
    </location>
</feature>
<feature type="transmembrane region" description="Helical" evidence="1">
    <location>
        <begin position="67"/>
        <end position="86"/>
    </location>
</feature>
<dbReference type="Gene3D" id="1.20.144.10">
    <property type="entry name" value="Phosphatidic acid phosphatase type 2/haloperoxidase"/>
    <property type="match status" value="1"/>
</dbReference>
<evidence type="ECO:0000313" key="5">
    <source>
        <dbReference type="Proteomes" id="UP000655044"/>
    </source>
</evidence>
<feature type="transmembrane region" description="Helical" evidence="1">
    <location>
        <begin position="394"/>
        <end position="412"/>
    </location>
</feature>
<evidence type="ECO:0000256" key="1">
    <source>
        <dbReference type="SAM" id="Phobius"/>
    </source>
</evidence>
<sequence>MSEGLHLITMTLMWMAVIWRAPAVRSPGAARALWVTLLAIAIAWSMSDPTVLGPLLERIDRLAGWPAVSLAKRCIAVAAAAGLAAFTLRLTGRPSWPLYAAAAAATAVMLSAHAAAGHDIGKIAEWDGSAAELTYFTVYEGFVVLSAAIAGLSALRHACSAHADPWYIRIGLGLFGASIAAWVPTGASVLITLWLEGPGAYVDGSTRLPMALTLLGMTAGSVIPAIGVLVRRRHRRQLLASLTPLHAAITAAFPGQAMALEPGADLDTRLMRTLIEIRDGLLMLARYMDQPLSGDVAAAATWVHTALDRHRDGHLAATGRGGTATLTVAHHADLAAELTWLAAVSSVYAAPAAAPSPPLRLARALSTLTNPKILGGGLPILAGAILGAGPGLEWGAAAALLCAGLPIAAFHAGGGTYKRGRARLAPLLLATATLIMGLAVLLVVHAPAYVIEVMITLLVMLVVLAPIMTRWDISWHSATAAVCVTWAVLRIGPAAGTAAILIVACAWARVRLGEHTPAQTIAGTALGTAVAAAILTLPL</sequence>
<feature type="transmembrane region" description="Helical" evidence="1">
    <location>
        <begin position="167"/>
        <end position="195"/>
    </location>
</feature>